<dbReference type="Pfam" id="PF24879">
    <property type="entry name" value="DUF7737"/>
    <property type="match status" value="1"/>
</dbReference>
<dbReference type="InterPro" id="IPR056639">
    <property type="entry name" value="DUF7737"/>
</dbReference>
<comment type="caution">
    <text evidence="3">The sequence shown here is derived from an EMBL/GenBank/DDBJ whole genome shotgun (WGS) entry which is preliminary data.</text>
</comment>
<accession>A0ABR8L501</accession>
<reference evidence="3 4" key="1">
    <citation type="submission" date="2020-09" db="EMBL/GenBank/DDBJ databases">
        <title>Actinomycete isolated from the Camponotus japonicus Mayr.</title>
        <authorList>
            <person name="Gong X."/>
        </authorList>
    </citation>
    <scope>NUCLEOTIDE SEQUENCE [LARGE SCALE GENOMIC DNA]</scope>
    <source>
        <strain evidence="3 4">2C-HV3</strain>
    </source>
</reference>
<dbReference type="RefSeq" id="WP_191052144.1">
    <property type="nucleotide sequence ID" value="NZ_JACXRZ010000010.1"/>
</dbReference>
<name>A0ABR8L501_9ACTN</name>
<evidence type="ECO:0000313" key="3">
    <source>
        <dbReference type="EMBL" id="MBD3144595.1"/>
    </source>
</evidence>
<evidence type="ECO:0000313" key="4">
    <source>
        <dbReference type="Proteomes" id="UP000653231"/>
    </source>
</evidence>
<feature type="domain" description="DUF7737" evidence="2">
    <location>
        <begin position="382"/>
        <end position="473"/>
    </location>
</feature>
<gene>
    <name evidence="3" type="ORF">IEQ31_15550</name>
</gene>
<protein>
    <submittedName>
        <fullName evidence="3">DUF4132 domain-containing protein</fullName>
    </submittedName>
</protein>
<keyword evidence="4" id="KW-1185">Reference proteome</keyword>
<dbReference type="Pfam" id="PF13569">
    <property type="entry name" value="DUF4132"/>
    <property type="match status" value="1"/>
</dbReference>
<evidence type="ECO:0000259" key="2">
    <source>
        <dbReference type="Pfam" id="PF24879"/>
    </source>
</evidence>
<sequence>MLANAAIGVLAQRGGIEVVAQLARVQAKVRKRAVLALVERTLEAVAAQNGLSSEQLLERTVPTFGLDRDGTRTEQGVGLSLTGTITYNGRKTIPKTVDRELLAEFRATAKELKKAVPAERFRVERALAAGRTWRWSEVCDHYLDHPVTGSFGRNLIWEIPQGPAGLPVWDAGSWELAGPAGRRVRPRPDDEVVLWHPITHTVDEVRAWRDRLLEIGVRQPFKQAFREVYLLTPAEEEAGDRSRRFAGHLLRYGQAKVLLTERGWTGLSLGHWGWEYGSDEAEAVRELPGGLAAHWDFHLDEESFERDGAGNTASVCVSGELWLTSPIGARLPLPEVPALTFSEALRDADLAVGVTSTGLDLEGQGDYWQSYGFGDLSENAGVRRDALARLLPRLAIAGRCSLTDRFLVVRGDLRTYKIHLGSGNILMEPNDAYLCIVPRGSGDRVFLPFEEDGGMLSVIVSKAFLLAADTEIT</sequence>
<proteinExistence type="predicted"/>
<feature type="non-terminal residue" evidence="3">
    <location>
        <position position="473"/>
    </location>
</feature>
<dbReference type="Proteomes" id="UP000653231">
    <property type="component" value="Unassembled WGS sequence"/>
</dbReference>
<dbReference type="EMBL" id="JACXRZ010000010">
    <property type="protein sequence ID" value="MBD3144595.1"/>
    <property type="molecule type" value="Genomic_DNA"/>
</dbReference>
<feature type="domain" description="DUF4132" evidence="1">
    <location>
        <begin position="90"/>
        <end position="264"/>
    </location>
</feature>
<evidence type="ECO:0000259" key="1">
    <source>
        <dbReference type="Pfam" id="PF13569"/>
    </source>
</evidence>
<dbReference type="InterPro" id="IPR025406">
    <property type="entry name" value="DUF4132"/>
</dbReference>
<organism evidence="3 4">
    <name type="scientific">Microbispora bryophytorum subsp. camponoti</name>
    <dbReference type="NCBI Taxonomy" id="1677852"/>
    <lineage>
        <taxon>Bacteria</taxon>
        <taxon>Bacillati</taxon>
        <taxon>Actinomycetota</taxon>
        <taxon>Actinomycetes</taxon>
        <taxon>Streptosporangiales</taxon>
        <taxon>Streptosporangiaceae</taxon>
        <taxon>Microbispora</taxon>
    </lineage>
</organism>